<dbReference type="WBParaSite" id="PTRK_0001755400.1">
    <property type="protein sequence ID" value="PTRK_0001755400.1"/>
    <property type="gene ID" value="PTRK_0001755400"/>
</dbReference>
<reference evidence="2" key="1">
    <citation type="submission" date="2017-02" db="UniProtKB">
        <authorList>
            <consortium name="WormBaseParasite"/>
        </authorList>
    </citation>
    <scope>IDENTIFICATION</scope>
</reference>
<proteinExistence type="predicted"/>
<dbReference type="Proteomes" id="UP000038045">
    <property type="component" value="Unplaced"/>
</dbReference>
<evidence type="ECO:0000313" key="1">
    <source>
        <dbReference type="Proteomes" id="UP000038045"/>
    </source>
</evidence>
<sequence>MSNITYCLYHIETNISKGHHVFIRFPNFRGMFLSKQCSWNNSIEIRFKKNVDYPGICLCYNKDIKAPELVSEGKNMIVIFNFQLYRSYVHLEFMEVNSTDFKYESLGEYDRIPQLLKKECNKKNINANDNCE</sequence>
<dbReference type="AlphaFoldDB" id="A0A0N5A6E0"/>
<accession>A0A0N5A6E0</accession>
<evidence type="ECO:0000313" key="2">
    <source>
        <dbReference type="WBParaSite" id="PTRK_0001755400.1"/>
    </source>
</evidence>
<name>A0A0N5A6E0_PARTI</name>
<keyword evidence="1" id="KW-1185">Reference proteome</keyword>
<organism evidence="1 2">
    <name type="scientific">Parastrongyloides trichosuri</name>
    <name type="common">Possum-specific nematode worm</name>
    <dbReference type="NCBI Taxonomy" id="131310"/>
    <lineage>
        <taxon>Eukaryota</taxon>
        <taxon>Metazoa</taxon>
        <taxon>Ecdysozoa</taxon>
        <taxon>Nematoda</taxon>
        <taxon>Chromadorea</taxon>
        <taxon>Rhabditida</taxon>
        <taxon>Tylenchina</taxon>
        <taxon>Panagrolaimomorpha</taxon>
        <taxon>Strongyloidoidea</taxon>
        <taxon>Strongyloididae</taxon>
        <taxon>Parastrongyloides</taxon>
    </lineage>
</organism>
<protein>
    <submittedName>
        <fullName evidence="2">CUB domain-containing protein</fullName>
    </submittedName>
</protein>